<evidence type="ECO:0000313" key="2">
    <source>
        <dbReference type="Proteomes" id="UP000887013"/>
    </source>
</evidence>
<protein>
    <submittedName>
        <fullName evidence="1">Uncharacterized protein</fullName>
    </submittedName>
</protein>
<dbReference type="Proteomes" id="UP000887013">
    <property type="component" value="Unassembled WGS sequence"/>
</dbReference>
<organism evidence="1 2">
    <name type="scientific">Nephila pilipes</name>
    <name type="common">Giant wood spider</name>
    <name type="synonym">Nephila maculata</name>
    <dbReference type="NCBI Taxonomy" id="299642"/>
    <lineage>
        <taxon>Eukaryota</taxon>
        <taxon>Metazoa</taxon>
        <taxon>Ecdysozoa</taxon>
        <taxon>Arthropoda</taxon>
        <taxon>Chelicerata</taxon>
        <taxon>Arachnida</taxon>
        <taxon>Araneae</taxon>
        <taxon>Araneomorphae</taxon>
        <taxon>Entelegynae</taxon>
        <taxon>Araneoidea</taxon>
        <taxon>Nephilidae</taxon>
        <taxon>Nephila</taxon>
    </lineage>
</organism>
<comment type="caution">
    <text evidence="1">The sequence shown here is derived from an EMBL/GenBank/DDBJ whole genome shotgun (WGS) entry which is preliminary data.</text>
</comment>
<name>A0A8X6PF65_NEPPI</name>
<sequence>MRITSKSTVFPPEGRKNGKVSRKKRVIELIVRKYPFTKTGKFYNRKRRQTQVSIDPGGVNGFQLKNCIFQNKEKGMALDLILPRELIKGKNITFYTLLKKFLIQRKVITILNDRNGSSYRAIKK</sequence>
<keyword evidence="2" id="KW-1185">Reference proteome</keyword>
<dbReference type="EMBL" id="BMAW01069092">
    <property type="protein sequence ID" value="GFT67281.1"/>
    <property type="molecule type" value="Genomic_DNA"/>
</dbReference>
<accession>A0A8X6PF65</accession>
<gene>
    <name evidence="1" type="ORF">NPIL_535371</name>
</gene>
<proteinExistence type="predicted"/>
<dbReference type="AlphaFoldDB" id="A0A8X6PF65"/>
<reference evidence="1" key="1">
    <citation type="submission" date="2020-08" db="EMBL/GenBank/DDBJ databases">
        <title>Multicomponent nature underlies the extraordinary mechanical properties of spider dragline silk.</title>
        <authorList>
            <person name="Kono N."/>
            <person name="Nakamura H."/>
            <person name="Mori M."/>
            <person name="Yoshida Y."/>
            <person name="Ohtoshi R."/>
            <person name="Malay A.D."/>
            <person name="Moran D.A.P."/>
            <person name="Tomita M."/>
            <person name="Numata K."/>
            <person name="Arakawa K."/>
        </authorList>
    </citation>
    <scope>NUCLEOTIDE SEQUENCE</scope>
</reference>
<evidence type="ECO:0000313" key="1">
    <source>
        <dbReference type="EMBL" id="GFT67281.1"/>
    </source>
</evidence>